<evidence type="ECO:0000313" key="2">
    <source>
        <dbReference type="Proteomes" id="UP000257109"/>
    </source>
</evidence>
<reference evidence="1" key="1">
    <citation type="submission" date="2018-05" db="EMBL/GenBank/DDBJ databases">
        <title>Draft genome of Mucuna pruriens seed.</title>
        <authorList>
            <person name="Nnadi N.E."/>
            <person name="Vos R."/>
            <person name="Hasami M.H."/>
            <person name="Devisetty U.K."/>
            <person name="Aguiy J.C."/>
        </authorList>
    </citation>
    <scope>NUCLEOTIDE SEQUENCE [LARGE SCALE GENOMIC DNA]</scope>
    <source>
        <strain evidence="1">JCA_2017</strain>
    </source>
</reference>
<gene>
    <name evidence="1" type="ORF">CR513_11842</name>
</gene>
<dbReference type="OrthoDB" id="3594866at2759"/>
<sequence length="133" mass="15497">MLTYRKSEGLEIIGYFDFHFARYQDSKCSTFGYIYMLVGGVISWKSVKQTLIDLSTMATKFVACFETSNHEIWLQNFVNSLWVIYFNNNNLTVLYFNNNKSFTKSKFIDINCNGSIVNIQDGPYCIKEKSKDK</sequence>
<dbReference type="AlphaFoldDB" id="A0A371HNT9"/>
<feature type="non-terminal residue" evidence="1">
    <location>
        <position position="1"/>
    </location>
</feature>
<evidence type="ECO:0008006" key="3">
    <source>
        <dbReference type="Google" id="ProtNLM"/>
    </source>
</evidence>
<dbReference type="Proteomes" id="UP000257109">
    <property type="component" value="Unassembled WGS sequence"/>
</dbReference>
<organism evidence="1 2">
    <name type="scientific">Mucuna pruriens</name>
    <name type="common">Velvet bean</name>
    <name type="synonym">Dolichos pruriens</name>
    <dbReference type="NCBI Taxonomy" id="157652"/>
    <lineage>
        <taxon>Eukaryota</taxon>
        <taxon>Viridiplantae</taxon>
        <taxon>Streptophyta</taxon>
        <taxon>Embryophyta</taxon>
        <taxon>Tracheophyta</taxon>
        <taxon>Spermatophyta</taxon>
        <taxon>Magnoliopsida</taxon>
        <taxon>eudicotyledons</taxon>
        <taxon>Gunneridae</taxon>
        <taxon>Pentapetalae</taxon>
        <taxon>rosids</taxon>
        <taxon>fabids</taxon>
        <taxon>Fabales</taxon>
        <taxon>Fabaceae</taxon>
        <taxon>Papilionoideae</taxon>
        <taxon>50 kb inversion clade</taxon>
        <taxon>NPAAA clade</taxon>
        <taxon>indigoferoid/millettioid clade</taxon>
        <taxon>Phaseoleae</taxon>
        <taxon>Mucuna</taxon>
    </lineage>
</organism>
<protein>
    <recommendedName>
        <fullName evidence="3">Copia protein</fullName>
    </recommendedName>
</protein>
<dbReference type="EMBL" id="QJKJ01002079">
    <property type="protein sequence ID" value="RDY04450.1"/>
    <property type="molecule type" value="Genomic_DNA"/>
</dbReference>
<dbReference type="CDD" id="cd09272">
    <property type="entry name" value="RNase_HI_RT_Ty1"/>
    <property type="match status" value="1"/>
</dbReference>
<proteinExistence type="predicted"/>
<accession>A0A371HNT9</accession>
<evidence type="ECO:0000313" key="1">
    <source>
        <dbReference type="EMBL" id="RDY04450.1"/>
    </source>
</evidence>
<keyword evidence="2" id="KW-1185">Reference proteome</keyword>
<comment type="caution">
    <text evidence="1">The sequence shown here is derived from an EMBL/GenBank/DDBJ whole genome shotgun (WGS) entry which is preliminary data.</text>
</comment>
<name>A0A371HNT9_MUCPR</name>